<dbReference type="InterPro" id="IPR000731">
    <property type="entry name" value="SSD"/>
</dbReference>
<evidence type="ECO:0000256" key="6">
    <source>
        <dbReference type="ARBA" id="ARBA00022989"/>
    </source>
</evidence>
<evidence type="ECO:0000256" key="2">
    <source>
        <dbReference type="ARBA" id="ARBA00005585"/>
    </source>
</evidence>
<evidence type="ECO:0000313" key="15">
    <source>
        <dbReference type="Proteomes" id="UP001355207"/>
    </source>
</evidence>
<feature type="transmembrane region" description="Helical" evidence="12">
    <location>
        <begin position="1142"/>
        <end position="1161"/>
    </location>
</feature>
<evidence type="ECO:0000313" key="14">
    <source>
        <dbReference type="EMBL" id="WWC92719.1"/>
    </source>
</evidence>
<dbReference type="InterPro" id="IPR032190">
    <property type="entry name" value="NPC1_N"/>
</dbReference>
<dbReference type="Proteomes" id="UP001355207">
    <property type="component" value="Chromosome 11"/>
</dbReference>
<feature type="transmembrane region" description="Helical" evidence="12">
    <location>
        <begin position="594"/>
        <end position="617"/>
    </location>
</feature>
<feature type="transmembrane region" description="Helical" evidence="12">
    <location>
        <begin position="1281"/>
        <end position="1304"/>
    </location>
</feature>
<dbReference type="PANTHER" id="PTHR45727:SF2">
    <property type="entry name" value="NPC INTRACELLULAR CHOLESTEROL TRANSPORTER 1"/>
    <property type="match status" value="1"/>
</dbReference>
<evidence type="ECO:0000256" key="8">
    <source>
        <dbReference type="ARBA" id="ARBA00023136"/>
    </source>
</evidence>
<keyword evidence="5" id="KW-0732">Signal</keyword>
<dbReference type="SUPFAM" id="SSF82866">
    <property type="entry name" value="Multidrug efflux transporter AcrB transmembrane domain"/>
    <property type="match status" value="2"/>
</dbReference>
<feature type="transmembrane region" description="Helical" evidence="12">
    <location>
        <begin position="795"/>
        <end position="820"/>
    </location>
</feature>
<keyword evidence="4 12" id="KW-0812">Transmembrane</keyword>
<dbReference type="RefSeq" id="XP_066079481.1">
    <property type="nucleotide sequence ID" value="XM_066223384.1"/>
</dbReference>
<name>A0AAX4K6G6_9TREE</name>
<gene>
    <name evidence="14" type="ORF">L201_007678</name>
</gene>
<evidence type="ECO:0000256" key="3">
    <source>
        <dbReference type="ARBA" id="ARBA00022448"/>
    </source>
</evidence>
<keyword evidence="8 12" id="KW-0472">Membrane</keyword>
<feature type="transmembrane region" description="Helical" evidence="12">
    <location>
        <begin position="1168"/>
        <end position="1189"/>
    </location>
</feature>
<feature type="transmembrane region" description="Helical" evidence="12">
    <location>
        <begin position="1251"/>
        <end position="1269"/>
    </location>
</feature>
<organism evidence="14 15">
    <name type="scientific">Kwoniella dendrophila CBS 6074</name>
    <dbReference type="NCBI Taxonomy" id="1295534"/>
    <lineage>
        <taxon>Eukaryota</taxon>
        <taxon>Fungi</taxon>
        <taxon>Dikarya</taxon>
        <taxon>Basidiomycota</taxon>
        <taxon>Agaricomycotina</taxon>
        <taxon>Tremellomycetes</taxon>
        <taxon>Tremellales</taxon>
        <taxon>Cryptococcaceae</taxon>
        <taxon>Kwoniella</taxon>
    </lineage>
</organism>
<feature type="transmembrane region" description="Helical" evidence="12">
    <location>
        <begin position="668"/>
        <end position="690"/>
    </location>
</feature>
<evidence type="ECO:0000256" key="12">
    <source>
        <dbReference type="SAM" id="Phobius"/>
    </source>
</evidence>
<dbReference type="PROSITE" id="PS50156">
    <property type="entry name" value="SSD"/>
    <property type="match status" value="1"/>
</dbReference>
<feature type="domain" description="SSD" evidence="13">
    <location>
        <begin position="589"/>
        <end position="820"/>
    </location>
</feature>
<dbReference type="Pfam" id="PF16414">
    <property type="entry name" value="NPC1_N"/>
    <property type="match status" value="1"/>
</dbReference>
<feature type="region of interest" description="Disordered" evidence="11">
    <location>
        <begin position="729"/>
        <end position="752"/>
    </location>
</feature>
<keyword evidence="7" id="KW-0445">Lipid transport</keyword>
<dbReference type="EMBL" id="CP144108">
    <property type="protein sequence ID" value="WWC92719.1"/>
    <property type="molecule type" value="Genomic_DNA"/>
</dbReference>
<evidence type="ECO:0000256" key="5">
    <source>
        <dbReference type="ARBA" id="ARBA00022729"/>
    </source>
</evidence>
<dbReference type="InterPro" id="IPR053958">
    <property type="entry name" value="HMGCR/SNAP/NPC1-like_SSD"/>
</dbReference>
<sequence length="1345" mass="147627">MARIDDPPRRGKGICAMRGSCGRTSMFGADLPCPDDGNATEPEEKLRELMTSVCGPSYTLPDSVCCTYDQVATLSDRLQQAAPLIASCPACINNFRSFYCDFTCSPDQSTFLSITSTQRTTEGKDAVKEIDYEVSTKFKQGFYSSCKDVQFGATNGFAMDLIGGGAKNASSFLKYMGDLRPGLGSPFQINFPDNDDSQYNRIPLSCSDSNNINARCACADCPSVCPELPYIAPPSSGKCHVGAVSCLTFSLLIIYSVAILLGITFYSWKQALRHRQRRYERHALLDPPLSPTAASGNTNGLDGMIGRGGDDSESGPSGSIHFRLGRGASLLDPMEHLQPKQNKINAALRRFFYRLGLFCAKQPVVVFGITALVVALLNIGWKSFSVETDPVRLWVSPSSEAAAQKHFFDDNFGPFYRTEQVFITQSESGPLNYDTLDWWLKVESEIGQLESESGITLQDVCFAPAGPGTACVVQSVSAWLGEDLEQWGEDWQSRIKDCASRPGECLPPFGQPIDPKLILGGAEGDWLNAQALVITWVVNNYNDDRVAPAEEWERSLKTYLADLSRPGVTISYSTGISLEEELNKSTNTDVKIVVLSYLVMFLYISLTLGGGLPPYVISAFAHKAWRAIIQLGVLLRIVKSPPIDRSTSSSPSFSLIPTLLSVNSKFSLGLFGIIIVLIAVSTSVGLFSMLGVRVTLIIAEVIPFLVLAVGVDNVFILVHELERQNSLHASQGVNEESQSIDSEGRQLSTGASLSAEERVARAVARMGPSILLSSVTEVVAFAIGALVPMPAVRNFAIYAAGSVFLGAVMQVTVFVSAMTLDLKRAEAMRIDCFPCIRLRPPIGLYDETAPTDEGVVNKFMRTVYAPFLLKKEVKQLVLVAFGGLFLFATIGIQHITLGLDQRLALPAESYLVPYFNALDDYLDVGPPVYFVAQGADVPTRHGQQQLCGRFTTCMDLSVANTLEAERKRPESSFIASPPAAWIDDFLQWTNPTFESCCRVRRRDPTVFCSPRDSERLCKPCFEGEEWDATMNGLPEGADFMRYLKQWLISPTNEECPLGGQAPYSSAVKLGGIGENNETTLVSASHFRTYHTPLKTQNDFIEALNAARRISNDISKKTGVKVYPYSLFYVFFDQYTHIQSTSIQVLSLALLSILGITTILLGSLRTGSIITFVCSLVLLNVMGIMGYWGISLNAISLVNLVISLGIAVEFCSHISRAFMGSGNGLINLDKDQNKKEKDERVFTALVDVGPSVFSGITMTKLIGISVLALTKSKLLEIYYFRMWLTLILMGALHGLILLPILLSYFGGQGYSLEDTDEDWVNSQMRRNQDYEYNPFRDVDQDSIMSD</sequence>
<dbReference type="Pfam" id="PF12349">
    <property type="entry name" value="Sterol-sensing"/>
    <property type="match status" value="1"/>
</dbReference>
<keyword evidence="6 12" id="KW-1133">Transmembrane helix</keyword>
<keyword evidence="10" id="KW-0325">Glycoprotein</keyword>
<evidence type="ECO:0000256" key="10">
    <source>
        <dbReference type="ARBA" id="ARBA00023180"/>
    </source>
</evidence>
<feature type="transmembrane region" description="Helical" evidence="12">
    <location>
        <begin position="876"/>
        <end position="895"/>
    </location>
</feature>
<feature type="transmembrane region" description="Helical" evidence="12">
    <location>
        <begin position="247"/>
        <end position="268"/>
    </location>
</feature>
<evidence type="ECO:0000259" key="13">
    <source>
        <dbReference type="PROSITE" id="PS50156"/>
    </source>
</evidence>
<dbReference type="PANTHER" id="PTHR45727">
    <property type="entry name" value="NPC INTRACELLULAR CHOLESTEROL TRANSPORTER 1"/>
    <property type="match status" value="1"/>
</dbReference>
<dbReference type="Pfam" id="PF22314">
    <property type="entry name" value="NPC1_MLD"/>
    <property type="match status" value="1"/>
</dbReference>
<keyword evidence="15" id="KW-1185">Reference proteome</keyword>
<dbReference type="Gene3D" id="1.20.1640.10">
    <property type="entry name" value="Multidrug efflux transporter AcrB transmembrane domain"/>
    <property type="match status" value="2"/>
</dbReference>
<evidence type="ECO:0000256" key="7">
    <source>
        <dbReference type="ARBA" id="ARBA00023055"/>
    </source>
</evidence>
<dbReference type="GO" id="GO:0015918">
    <property type="term" value="P:sterol transport"/>
    <property type="evidence" value="ECO:0007669"/>
    <property type="project" value="TreeGrafter"/>
</dbReference>
<keyword evidence="3" id="KW-0813">Transport</keyword>
<dbReference type="InterPro" id="IPR053956">
    <property type="entry name" value="NPC1_MLD"/>
</dbReference>
<dbReference type="GeneID" id="91098346"/>
<evidence type="ECO:0000256" key="1">
    <source>
        <dbReference type="ARBA" id="ARBA00004141"/>
    </source>
</evidence>
<protein>
    <recommendedName>
        <fullName evidence="13">SSD domain-containing protein</fullName>
    </recommendedName>
</protein>
<feature type="transmembrane region" description="Helical" evidence="12">
    <location>
        <begin position="770"/>
        <end position="789"/>
    </location>
</feature>
<dbReference type="GO" id="GO:0016020">
    <property type="term" value="C:membrane"/>
    <property type="evidence" value="ECO:0007669"/>
    <property type="project" value="UniProtKB-SubCell"/>
</dbReference>
<feature type="transmembrane region" description="Helical" evidence="12">
    <location>
        <begin position="696"/>
        <end position="718"/>
    </location>
</feature>
<evidence type="ECO:0000256" key="4">
    <source>
        <dbReference type="ARBA" id="ARBA00022692"/>
    </source>
</evidence>
<comment type="subcellular location">
    <subcellularLocation>
        <location evidence="1">Membrane</location>
        <topology evidence="1">Multi-pass membrane protein</topology>
    </subcellularLocation>
</comment>
<evidence type="ECO:0000256" key="9">
    <source>
        <dbReference type="ARBA" id="ARBA00023157"/>
    </source>
</evidence>
<evidence type="ECO:0000256" key="11">
    <source>
        <dbReference type="SAM" id="MobiDB-lite"/>
    </source>
</evidence>
<keyword evidence="9" id="KW-1015">Disulfide bond</keyword>
<proteinExistence type="inferred from homology"/>
<dbReference type="GO" id="GO:0032934">
    <property type="term" value="F:sterol binding"/>
    <property type="evidence" value="ECO:0007669"/>
    <property type="project" value="TreeGrafter"/>
</dbReference>
<reference evidence="14 15" key="1">
    <citation type="submission" date="2024-01" db="EMBL/GenBank/DDBJ databases">
        <title>Comparative genomics of Cryptococcus and Kwoniella reveals pathogenesis evolution and contrasting modes of karyotype evolution via chromosome fusion or intercentromeric recombination.</title>
        <authorList>
            <person name="Coelho M.A."/>
            <person name="David-Palma M."/>
            <person name="Shea T."/>
            <person name="Bowers K."/>
            <person name="McGinley-Smith S."/>
            <person name="Mohammad A.W."/>
            <person name="Gnirke A."/>
            <person name="Yurkov A.M."/>
            <person name="Nowrousian M."/>
            <person name="Sun S."/>
            <person name="Cuomo C.A."/>
            <person name="Heitman J."/>
        </authorList>
    </citation>
    <scope>NUCLEOTIDE SEQUENCE [LARGE SCALE GENOMIC DNA]</scope>
    <source>
        <strain evidence="14 15">CBS 6074</strain>
    </source>
</reference>
<accession>A0AAX4K6G6</accession>
<dbReference type="FunFam" id="1.20.1640.10:FF:000029">
    <property type="entry name" value="Putative Patched sphingolipid transporter"/>
    <property type="match status" value="1"/>
</dbReference>
<comment type="similarity">
    <text evidence="2">Belongs to the patched family.</text>
</comment>
<feature type="transmembrane region" description="Helical" evidence="12">
    <location>
        <begin position="364"/>
        <end position="381"/>
    </location>
</feature>